<proteinExistence type="predicted"/>
<feature type="compositionally biased region" description="Basic and acidic residues" evidence="1">
    <location>
        <begin position="1"/>
        <end position="14"/>
    </location>
</feature>
<feature type="transmembrane region" description="Helical" evidence="2">
    <location>
        <begin position="29"/>
        <end position="50"/>
    </location>
</feature>
<keyword evidence="2" id="KW-0812">Transmembrane</keyword>
<name>A0ABY9MAE8_9BURK</name>
<feature type="region of interest" description="Disordered" evidence="1">
    <location>
        <begin position="106"/>
        <end position="150"/>
    </location>
</feature>
<evidence type="ECO:0000256" key="2">
    <source>
        <dbReference type="SAM" id="Phobius"/>
    </source>
</evidence>
<keyword evidence="3" id="KW-0614">Plasmid</keyword>
<evidence type="ECO:0000313" key="4">
    <source>
        <dbReference type="Proteomes" id="UP001234798"/>
    </source>
</evidence>
<dbReference type="EMBL" id="CP132977">
    <property type="protein sequence ID" value="WMD23924.1"/>
    <property type="molecule type" value="Genomic_DNA"/>
</dbReference>
<sequence>MTTKKRADGTDKPETSQTRPTARGFKRNLVLVGVMLFVCVFIALGLAWWAGSGGKKGSEPTSSLGPINPNGTGEVRRELSPAMQEKQNRVFQDEAEAARKQGRTYIPNEGTLGLSTPVEPPQASAAAEGGLPTTRRMSGGSGAQASQDNVGLTRQIERITRGMDIRAEKVQVLAKDDSAARTQAGASMALAAASPASKAVDPSASRGRDLTNGQEIHPAELLSPIDTDKTDEATARITGGPLAGATFVGKLVVFEEDFAMGFTSMRFDGKFYAVQAVGVNEQTASRAMGADVDHRFFDRFVMPVLSSGLWGAATYFTERGRTATQYVPTGIGGDIVVSDERASREDAKNSGIGAGISKAQQVAEAEVQRRAAKKNRMTLPQFTPLGIRFEQPVYAKDAK</sequence>
<protein>
    <submittedName>
        <fullName evidence="3">DotG/IcmE/VirB10 family protein</fullName>
    </submittedName>
</protein>
<feature type="compositionally biased region" description="Polar residues" evidence="1">
    <location>
        <begin position="59"/>
        <end position="71"/>
    </location>
</feature>
<keyword evidence="4" id="KW-1185">Reference proteome</keyword>
<evidence type="ECO:0000313" key="3">
    <source>
        <dbReference type="EMBL" id="WMD23924.1"/>
    </source>
</evidence>
<feature type="region of interest" description="Disordered" evidence="1">
    <location>
        <begin position="190"/>
        <end position="220"/>
    </location>
</feature>
<gene>
    <name evidence="3" type="ORF">RAS12_30290</name>
</gene>
<feature type="compositionally biased region" description="Low complexity" evidence="1">
    <location>
        <begin position="190"/>
        <end position="205"/>
    </location>
</feature>
<dbReference type="InterPro" id="IPR049855">
    <property type="entry name" value="DotG/IcmE-like_C"/>
</dbReference>
<keyword evidence="2" id="KW-1133">Transmembrane helix</keyword>
<evidence type="ECO:0000256" key="1">
    <source>
        <dbReference type="SAM" id="MobiDB-lite"/>
    </source>
</evidence>
<keyword evidence="2" id="KW-0472">Membrane</keyword>
<feature type="region of interest" description="Disordered" evidence="1">
    <location>
        <begin position="1"/>
        <end position="20"/>
    </location>
</feature>
<feature type="region of interest" description="Disordered" evidence="1">
    <location>
        <begin position="53"/>
        <end position="82"/>
    </location>
</feature>
<dbReference type="RefSeq" id="WP_306951840.1">
    <property type="nucleotide sequence ID" value="NZ_CP132977.1"/>
</dbReference>
<organism evidence="3 4">
    <name type="scientific">Achromobacter seleniivolatilans</name>
    <dbReference type="NCBI Taxonomy" id="3047478"/>
    <lineage>
        <taxon>Bacteria</taxon>
        <taxon>Pseudomonadati</taxon>
        <taxon>Pseudomonadota</taxon>
        <taxon>Betaproteobacteria</taxon>
        <taxon>Burkholderiales</taxon>
        <taxon>Alcaligenaceae</taxon>
        <taxon>Achromobacter</taxon>
    </lineage>
</organism>
<reference evidence="3 4" key="1">
    <citation type="submission" date="2023-08" db="EMBL/GenBank/DDBJ databases">
        <title>Achromobacter seleniivolatilans sp. nov., isolated from seleniferous soil.</title>
        <authorList>
            <person name="Zhang S."/>
            <person name="Li K."/>
            <person name="Peng J."/>
            <person name="Zhao Q."/>
            <person name="Wang H."/>
            <person name="Guo Y."/>
        </authorList>
    </citation>
    <scope>NUCLEOTIDE SEQUENCE [LARGE SCALE GENOMIC DNA]</scope>
    <source>
        <strain evidence="3 4">R39</strain>
        <plasmid evidence="3 4">unnamed</plasmid>
    </source>
</reference>
<dbReference type="Proteomes" id="UP001234798">
    <property type="component" value="Plasmid unnamed"/>
</dbReference>
<dbReference type="CDD" id="cd16431">
    <property type="entry name" value="IcmE"/>
    <property type="match status" value="1"/>
</dbReference>
<accession>A0ABY9MAE8</accession>
<geneLocation type="plasmid" evidence="3 4">
    <name>unnamed</name>
</geneLocation>